<reference evidence="3 4" key="1">
    <citation type="journal article" date="2017" name="Genome Announc.">
        <title>Genome sequence of the saprophytic ascomycete Epicoccum nigrum ICMP 19927 strain isolated from New Zealand.</title>
        <authorList>
            <person name="Fokin M."/>
            <person name="Fleetwood D."/>
            <person name="Weir B.S."/>
            <person name="Villas-Boas S.G."/>
        </authorList>
    </citation>
    <scope>NUCLEOTIDE SEQUENCE [LARGE SCALE GENOMIC DNA]</scope>
    <source>
        <strain evidence="3 4">ICMP 19927</strain>
    </source>
</reference>
<protein>
    <submittedName>
        <fullName evidence="3">Uncharacterized protein</fullName>
    </submittedName>
</protein>
<organism evidence="3 4">
    <name type="scientific">Epicoccum nigrum</name>
    <name type="common">Soil fungus</name>
    <name type="synonym">Epicoccum purpurascens</name>
    <dbReference type="NCBI Taxonomy" id="105696"/>
    <lineage>
        <taxon>Eukaryota</taxon>
        <taxon>Fungi</taxon>
        <taxon>Dikarya</taxon>
        <taxon>Ascomycota</taxon>
        <taxon>Pezizomycotina</taxon>
        <taxon>Dothideomycetes</taxon>
        <taxon>Pleosporomycetidae</taxon>
        <taxon>Pleosporales</taxon>
        <taxon>Pleosporineae</taxon>
        <taxon>Didymellaceae</taxon>
        <taxon>Epicoccum</taxon>
    </lineage>
</organism>
<feature type="transmembrane region" description="Helical" evidence="2">
    <location>
        <begin position="24"/>
        <end position="49"/>
    </location>
</feature>
<proteinExistence type="predicted"/>
<keyword evidence="2" id="KW-1133">Transmembrane helix</keyword>
<name>A0A1Y2LJM0_EPING</name>
<dbReference type="AlphaFoldDB" id="A0A1Y2LJM0"/>
<dbReference type="InParanoid" id="A0A1Y2LJM0"/>
<accession>A0A1Y2LJM0</accession>
<keyword evidence="2" id="KW-0472">Membrane</keyword>
<evidence type="ECO:0000256" key="2">
    <source>
        <dbReference type="SAM" id="Phobius"/>
    </source>
</evidence>
<keyword evidence="2" id="KW-0812">Transmembrane</keyword>
<sequence>MPPKNTPSAPHTMPALLPRDDNGYALPFLVIVIIIIFGALCLVIAGYAIHRTYGFREDPNEFKHITEAQATYMAEVRIRNMESLAHEGRRSHWGRSGKAPVVEDRRE</sequence>
<dbReference type="EMBL" id="KZ107859">
    <property type="protein sequence ID" value="OSS44194.1"/>
    <property type="molecule type" value="Genomic_DNA"/>
</dbReference>
<dbReference type="Proteomes" id="UP000193240">
    <property type="component" value="Unassembled WGS sequence"/>
</dbReference>
<feature type="region of interest" description="Disordered" evidence="1">
    <location>
        <begin position="86"/>
        <end position="107"/>
    </location>
</feature>
<evidence type="ECO:0000313" key="4">
    <source>
        <dbReference type="Proteomes" id="UP000193240"/>
    </source>
</evidence>
<keyword evidence="4" id="KW-1185">Reference proteome</keyword>
<gene>
    <name evidence="3" type="ORF">B5807_11200</name>
</gene>
<evidence type="ECO:0000313" key="3">
    <source>
        <dbReference type="EMBL" id="OSS44194.1"/>
    </source>
</evidence>
<dbReference type="OMA" id="TEVRGRN"/>
<evidence type="ECO:0000256" key="1">
    <source>
        <dbReference type="SAM" id="MobiDB-lite"/>
    </source>
</evidence>